<dbReference type="InterPro" id="IPR055170">
    <property type="entry name" value="GFO_IDH_MocA-like_dom"/>
</dbReference>
<comment type="similarity">
    <text evidence="1">Belongs to the Gfo/Idh/MocA family.</text>
</comment>
<evidence type="ECO:0000259" key="4">
    <source>
        <dbReference type="Pfam" id="PF22725"/>
    </source>
</evidence>
<feature type="domain" description="Gfo/Idh/MocA-like oxidoreductase N-terminal" evidence="3">
    <location>
        <begin position="5"/>
        <end position="121"/>
    </location>
</feature>
<evidence type="ECO:0000313" key="5">
    <source>
        <dbReference type="EMBL" id="MBY5957389.1"/>
    </source>
</evidence>
<keyword evidence="2" id="KW-0560">Oxidoreductase</keyword>
<evidence type="ECO:0000259" key="3">
    <source>
        <dbReference type="Pfam" id="PF01408"/>
    </source>
</evidence>
<evidence type="ECO:0000256" key="1">
    <source>
        <dbReference type="ARBA" id="ARBA00010928"/>
    </source>
</evidence>
<dbReference type="Gene3D" id="3.40.50.720">
    <property type="entry name" value="NAD(P)-binding Rossmann-like Domain"/>
    <property type="match status" value="1"/>
</dbReference>
<evidence type="ECO:0000256" key="2">
    <source>
        <dbReference type="ARBA" id="ARBA00023002"/>
    </source>
</evidence>
<protein>
    <submittedName>
        <fullName evidence="5">Gfo/Idh/MocA family oxidoreductase</fullName>
    </submittedName>
</protein>
<dbReference type="GO" id="GO:0000166">
    <property type="term" value="F:nucleotide binding"/>
    <property type="evidence" value="ECO:0007669"/>
    <property type="project" value="InterPro"/>
</dbReference>
<dbReference type="Gene3D" id="3.30.360.10">
    <property type="entry name" value="Dihydrodipicolinate Reductase, domain 2"/>
    <property type="match status" value="1"/>
</dbReference>
<dbReference type="PANTHER" id="PTHR22604">
    <property type="entry name" value="OXIDOREDUCTASES"/>
    <property type="match status" value="1"/>
</dbReference>
<name>A0A953LC50_9BACT</name>
<evidence type="ECO:0000313" key="6">
    <source>
        <dbReference type="Proteomes" id="UP000753961"/>
    </source>
</evidence>
<dbReference type="RefSeq" id="WP_222578913.1">
    <property type="nucleotide sequence ID" value="NZ_JAHVHU010000005.1"/>
</dbReference>
<dbReference type="SUPFAM" id="SSF51735">
    <property type="entry name" value="NAD(P)-binding Rossmann-fold domains"/>
    <property type="match status" value="1"/>
</dbReference>
<accession>A0A953LC50</accession>
<gene>
    <name evidence="5" type="ORF">KUV50_04520</name>
</gene>
<dbReference type="Proteomes" id="UP000753961">
    <property type="component" value="Unassembled WGS sequence"/>
</dbReference>
<dbReference type="GO" id="GO:0016491">
    <property type="term" value="F:oxidoreductase activity"/>
    <property type="evidence" value="ECO:0007669"/>
    <property type="project" value="UniProtKB-KW"/>
</dbReference>
<dbReference type="Pfam" id="PF01408">
    <property type="entry name" value="GFO_IDH_MocA"/>
    <property type="match status" value="1"/>
</dbReference>
<dbReference type="Pfam" id="PF22725">
    <property type="entry name" value="GFO_IDH_MocA_C3"/>
    <property type="match status" value="1"/>
</dbReference>
<dbReference type="SUPFAM" id="SSF55347">
    <property type="entry name" value="Glyceraldehyde-3-phosphate dehydrogenase-like, C-terminal domain"/>
    <property type="match status" value="1"/>
</dbReference>
<organism evidence="5 6">
    <name type="scientific">Membranihabitans marinus</name>
    <dbReference type="NCBI Taxonomy" id="1227546"/>
    <lineage>
        <taxon>Bacteria</taxon>
        <taxon>Pseudomonadati</taxon>
        <taxon>Bacteroidota</taxon>
        <taxon>Saprospiria</taxon>
        <taxon>Saprospirales</taxon>
        <taxon>Saprospiraceae</taxon>
        <taxon>Membranihabitans</taxon>
    </lineage>
</organism>
<dbReference type="InterPro" id="IPR036291">
    <property type="entry name" value="NAD(P)-bd_dom_sf"/>
</dbReference>
<proteinExistence type="inferred from homology"/>
<dbReference type="AlphaFoldDB" id="A0A953LC50"/>
<reference evidence="5" key="1">
    <citation type="submission" date="2021-06" db="EMBL/GenBank/DDBJ databases">
        <title>44 bacteria genomes isolated from Dapeng, Shenzhen.</title>
        <authorList>
            <person name="Zheng W."/>
            <person name="Yu S."/>
            <person name="Huang Y."/>
        </authorList>
    </citation>
    <scope>NUCLEOTIDE SEQUENCE</scope>
    <source>
        <strain evidence="5">DP5N28-2</strain>
    </source>
</reference>
<comment type="caution">
    <text evidence="5">The sequence shown here is derived from an EMBL/GenBank/DDBJ whole genome shotgun (WGS) entry which is preliminary data.</text>
</comment>
<dbReference type="EMBL" id="JAHVHU010000005">
    <property type="protein sequence ID" value="MBY5957389.1"/>
    <property type="molecule type" value="Genomic_DNA"/>
</dbReference>
<dbReference type="InterPro" id="IPR050984">
    <property type="entry name" value="Gfo/Idh/MocA_domain"/>
</dbReference>
<keyword evidence="6" id="KW-1185">Reference proteome</keyword>
<feature type="domain" description="GFO/IDH/MocA-like oxidoreductase" evidence="4">
    <location>
        <begin position="146"/>
        <end position="233"/>
    </location>
</feature>
<sequence>MKNKIKWGIIGLGKIARKFAHDLQLSNDGLLYAIASRSEDGVRKFQSEFPAQNMYTNYEDLLDDPEVDVVYIATPHSHHYPWILKCLDSGKHVLCEKPICVNADQVAEVIKKQKSTGLFVMEALWTKFLPAYEHLQQELRKDGEPVLSLSADFCYSSARQKGSRIYEPGLAGGSLLDIGIYPLFLALDILGVPEQYHVSGWVDQGIDVRVSAVMNYDQGRSALVYSDVQSMGHMDAVIRKENKVYVLPHRWHELDYFHEIGPDYKVRHDFPKTGWGYFHEIEHVNECLIDGLNQSPIYPLSWSFSLARYMDGFRESLNLSYPANIEKI</sequence>
<dbReference type="PANTHER" id="PTHR22604:SF105">
    <property type="entry name" value="TRANS-1,2-DIHYDROBENZENE-1,2-DIOL DEHYDROGENASE"/>
    <property type="match status" value="1"/>
</dbReference>
<dbReference type="InterPro" id="IPR000683">
    <property type="entry name" value="Gfo/Idh/MocA-like_OxRdtase_N"/>
</dbReference>